<dbReference type="GO" id="GO:0015740">
    <property type="term" value="P:C4-dicarboxylate transport"/>
    <property type="evidence" value="ECO:0007669"/>
    <property type="project" value="TreeGrafter"/>
</dbReference>
<dbReference type="RefSeq" id="WP_127073407.1">
    <property type="nucleotide sequence ID" value="NZ_BMKB01000001.1"/>
</dbReference>
<reference evidence="11 12" key="1">
    <citation type="journal article" date="2014" name="Int. J. Syst. Evol. Microbiol.">
        <title>Complete genome sequence of Corynebacterium casei LMG S-19264T (=DSM 44701T), isolated from a smear-ripened cheese.</title>
        <authorList>
            <consortium name="US DOE Joint Genome Institute (JGI-PGF)"/>
            <person name="Walter F."/>
            <person name="Albersmeier A."/>
            <person name="Kalinowski J."/>
            <person name="Ruckert C."/>
        </authorList>
    </citation>
    <scope>NUCLEOTIDE SEQUENCE [LARGE SCALE GENOMIC DNA]</scope>
    <source>
        <strain evidence="11 12">CGMCC 1.15896</strain>
    </source>
</reference>
<accession>A0A916R7B3</accession>
<sequence>MGLAHAKEPLPARIWVGFSNGLLFVELRIAALLLAGLAVIILTNVVTRYAGSPIYWIDELAVFTMVWLAFIGTSAMSRLRLDFAVTFLADIAPKRLGPLIRAGSIVLIIVFGLALAWMSWIMLDPVGIASAGFDARAFAGQTFNFLYTEFTQTLVWPRWAVMLVIPLFSVCLVIHGLANLLEEAGLVERKVRSGFEEEAV</sequence>
<dbReference type="PANTHER" id="PTHR35011">
    <property type="entry name" value="2,3-DIKETO-L-GULONATE TRAP TRANSPORTER SMALL PERMEASE PROTEIN YIAM"/>
    <property type="match status" value="1"/>
</dbReference>
<evidence type="ECO:0000256" key="2">
    <source>
        <dbReference type="ARBA" id="ARBA00022448"/>
    </source>
</evidence>
<dbReference type="GO" id="GO:0005886">
    <property type="term" value="C:plasma membrane"/>
    <property type="evidence" value="ECO:0007669"/>
    <property type="project" value="UniProtKB-SubCell"/>
</dbReference>
<evidence type="ECO:0000256" key="6">
    <source>
        <dbReference type="ARBA" id="ARBA00022989"/>
    </source>
</evidence>
<dbReference type="AlphaFoldDB" id="A0A916R7B3"/>
<dbReference type="PANTHER" id="PTHR35011:SF2">
    <property type="entry name" value="2,3-DIKETO-L-GULONATE TRAP TRANSPORTER SMALL PERMEASE PROTEIN YIAM"/>
    <property type="match status" value="1"/>
</dbReference>
<evidence type="ECO:0000313" key="11">
    <source>
        <dbReference type="EMBL" id="GGA39059.1"/>
    </source>
</evidence>
<feature type="transmembrane region" description="Helical" evidence="9">
    <location>
        <begin position="54"/>
        <end position="77"/>
    </location>
</feature>
<dbReference type="InterPro" id="IPR055348">
    <property type="entry name" value="DctQ"/>
</dbReference>
<keyword evidence="3" id="KW-1003">Cell membrane</keyword>
<keyword evidence="6 9" id="KW-1133">Transmembrane helix</keyword>
<dbReference type="Proteomes" id="UP000596977">
    <property type="component" value="Unassembled WGS sequence"/>
</dbReference>
<evidence type="ECO:0000256" key="8">
    <source>
        <dbReference type="ARBA" id="ARBA00038436"/>
    </source>
</evidence>
<keyword evidence="7 9" id="KW-0472">Membrane</keyword>
<evidence type="ECO:0000256" key="3">
    <source>
        <dbReference type="ARBA" id="ARBA00022475"/>
    </source>
</evidence>
<protein>
    <recommendedName>
        <fullName evidence="9">TRAP transporter small permease protein</fullName>
    </recommendedName>
</protein>
<feature type="domain" description="Tripartite ATP-independent periplasmic transporters DctQ component" evidence="10">
    <location>
        <begin position="37"/>
        <end position="183"/>
    </location>
</feature>
<evidence type="ECO:0000256" key="7">
    <source>
        <dbReference type="ARBA" id="ARBA00023136"/>
    </source>
</evidence>
<comment type="caution">
    <text evidence="11">The sequence shown here is derived from an EMBL/GenBank/DDBJ whole genome shotgun (WGS) entry which is preliminary data.</text>
</comment>
<dbReference type="EMBL" id="BMKB01000001">
    <property type="protein sequence ID" value="GGA39059.1"/>
    <property type="molecule type" value="Genomic_DNA"/>
</dbReference>
<dbReference type="InterPro" id="IPR007387">
    <property type="entry name" value="TRAP_DctQ"/>
</dbReference>
<keyword evidence="2 9" id="KW-0813">Transport</keyword>
<evidence type="ECO:0000259" key="10">
    <source>
        <dbReference type="Pfam" id="PF04290"/>
    </source>
</evidence>
<comment type="subunit">
    <text evidence="9">The complex comprises the extracytoplasmic solute receptor protein and the two transmembrane proteins.</text>
</comment>
<evidence type="ECO:0000256" key="9">
    <source>
        <dbReference type="RuleBase" id="RU369079"/>
    </source>
</evidence>
<keyword evidence="5 9" id="KW-0812">Transmembrane</keyword>
<dbReference type="OrthoDB" id="4964541at2"/>
<dbReference type="Pfam" id="PF04290">
    <property type="entry name" value="DctQ"/>
    <property type="match status" value="1"/>
</dbReference>
<keyword evidence="12" id="KW-1185">Reference proteome</keyword>
<organism evidence="11 12">
    <name type="scientific">Pelagibacterium lentulum</name>
    <dbReference type="NCBI Taxonomy" id="2029865"/>
    <lineage>
        <taxon>Bacteria</taxon>
        <taxon>Pseudomonadati</taxon>
        <taxon>Pseudomonadota</taxon>
        <taxon>Alphaproteobacteria</taxon>
        <taxon>Hyphomicrobiales</taxon>
        <taxon>Devosiaceae</taxon>
        <taxon>Pelagibacterium</taxon>
    </lineage>
</organism>
<proteinExistence type="inferred from homology"/>
<evidence type="ECO:0000313" key="12">
    <source>
        <dbReference type="Proteomes" id="UP000596977"/>
    </source>
</evidence>
<gene>
    <name evidence="11" type="ORF">GCM10011499_05610</name>
</gene>
<feature type="transmembrane region" description="Helical" evidence="9">
    <location>
        <begin position="98"/>
        <end position="123"/>
    </location>
</feature>
<evidence type="ECO:0000256" key="4">
    <source>
        <dbReference type="ARBA" id="ARBA00022519"/>
    </source>
</evidence>
<comment type="similarity">
    <text evidence="8 9">Belongs to the TRAP transporter small permease family.</text>
</comment>
<comment type="subcellular location">
    <subcellularLocation>
        <location evidence="1 9">Cell inner membrane</location>
        <topology evidence="1 9">Multi-pass membrane protein</topology>
    </subcellularLocation>
</comment>
<name>A0A916R7B3_9HYPH</name>
<comment type="function">
    <text evidence="9">Part of the tripartite ATP-independent periplasmic (TRAP) transport system.</text>
</comment>
<feature type="transmembrane region" description="Helical" evidence="9">
    <location>
        <begin position="21"/>
        <end position="42"/>
    </location>
</feature>
<evidence type="ECO:0000256" key="1">
    <source>
        <dbReference type="ARBA" id="ARBA00004429"/>
    </source>
</evidence>
<feature type="transmembrane region" description="Helical" evidence="9">
    <location>
        <begin position="159"/>
        <end position="181"/>
    </location>
</feature>
<dbReference type="GO" id="GO:0022857">
    <property type="term" value="F:transmembrane transporter activity"/>
    <property type="evidence" value="ECO:0007669"/>
    <property type="project" value="UniProtKB-UniRule"/>
</dbReference>
<evidence type="ECO:0000256" key="5">
    <source>
        <dbReference type="ARBA" id="ARBA00022692"/>
    </source>
</evidence>
<keyword evidence="4 9" id="KW-0997">Cell inner membrane</keyword>